<accession>A0A9P7D043</accession>
<reference evidence="2" key="1">
    <citation type="journal article" date="2020" name="New Phytol.">
        <title>Comparative genomics reveals dynamic genome evolution in host specialist ectomycorrhizal fungi.</title>
        <authorList>
            <person name="Lofgren L.A."/>
            <person name="Nguyen N.H."/>
            <person name="Vilgalys R."/>
            <person name="Ruytinx J."/>
            <person name="Liao H.L."/>
            <person name="Branco S."/>
            <person name="Kuo A."/>
            <person name="LaButti K."/>
            <person name="Lipzen A."/>
            <person name="Andreopoulos W."/>
            <person name="Pangilinan J."/>
            <person name="Riley R."/>
            <person name="Hundley H."/>
            <person name="Na H."/>
            <person name="Barry K."/>
            <person name="Grigoriev I.V."/>
            <person name="Stajich J.E."/>
            <person name="Kennedy P.G."/>
        </authorList>
    </citation>
    <scope>NUCLEOTIDE SEQUENCE</scope>
    <source>
        <strain evidence="2">DOB743</strain>
    </source>
</reference>
<feature type="compositionally biased region" description="Acidic residues" evidence="1">
    <location>
        <begin position="679"/>
        <end position="689"/>
    </location>
</feature>
<protein>
    <recommendedName>
        <fullName evidence="4">CxC1-like cysteine cluster associated with KDZ transposases domain-containing protein</fullName>
    </recommendedName>
</protein>
<sequence>MRYGCIGCSAIRPSIVITIRTLAVYRQTHRVCPWLSIHTEAKKLCHLHNVYYHRYLATQYRIAYDVYLEVLWCIDMKIDTHLGHDTPHWCMLNSCPACQYTLEDEPALKFSVLCTCDGNNSVKLVDPVIHRGNEHLDPRSGLSSIWLTEEYVDGFKDEVQSACTRQAKDIRVDQQQIQDPDDPWVDEPDSTDAEPSNVCVDRWRNAAPESHKKMFAIFKKSGLFITVCQHGFLLTICDMYPIASLKKLMDVFGPNILYGYDIKCAFEKILLRSSLADDVKRLNIQGVVPTFHGHAHNQLCQVQHHSKYMVGAGKEDFETCEHMFSESNALAAQTHNATEFHRHQALDEHFCFADMDKYAGLSNFIHQNYVQALLIINASTIFLSNFQASTPDIDFAANLEDEHACLQALTHKKDETSVEVDYVKALVDLEDAQLDVSPKDAGHVRQRHTNTTNKLDQKLEIVEDYERQMVLETRWHPEHPERLKAQSQITHRLYHKAVSDVERLVVMRLLELTKMQMNGYKLRTQISTALKTCATAIRSAIQRYNKYAALLNPPRAPLQWEQIVEYSFLVDPSYRNTSAQYFELQHAKEEVQHLNVEIGRLLTKIQDDTLKYPAAIKKLEETDPFLAGELTRHWQYLKSVNARHLWRFRKTCSLPGYSGPPDDSAIPHASEEESQSVVESEEECGDTDELEQVQDYIDSLDHHITDTSINE</sequence>
<name>A0A9P7D043_9AGAM</name>
<organism evidence="2 3">
    <name type="scientific">Suillus placidus</name>
    <dbReference type="NCBI Taxonomy" id="48579"/>
    <lineage>
        <taxon>Eukaryota</taxon>
        <taxon>Fungi</taxon>
        <taxon>Dikarya</taxon>
        <taxon>Basidiomycota</taxon>
        <taxon>Agaricomycotina</taxon>
        <taxon>Agaricomycetes</taxon>
        <taxon>Agaricomycetidae</taxon>
        <taxon>Boletales</taxon>
        <taxon>Suillineae</taxon>
        <taxon>Suillaceae</taxon>
        <taxon>Suillus</taxon>
    </lineage>
</organism>
<dbReference type="OrthoDB" id="2505969at2759"/>
<comment type="caution">
    <text evidence="2">The sequence shown here is derived from an EMBL/GenBank/DDBJ whole genome shotgun (WGS) entry which is preliminary data.</text>
</comment>
<dbReference type="PANTHER" id="PTHR33096:SF1">
    <property type="entry name" value="CXC1-LIKE CYSTEINE CLUSTER ASSOCIATED WITH KDZ TRANSPOSASES DOMAIN-CONTAINING PROTEIN"/>
    <property type="match status" value="1"/>
</dbReference>
<evidence type="ECO:0008006" key="4">
    <source>
        <dbReference type="Google" id="ProtNLM"/>
    </source>
</evidence>
<keyword evidence="3" id="KW-1185">Reference proteome</keyword>
<feature type="region of interest" description="Disordered" evidence="1">
    <location>
        <begin position="172"/>
        <end position="196"/>
    </location>
</feature>
<proteinExistence type="predicted"/>
<dbReference type="Proteomes" id="UP000714275">
    <property type="component" value="Unassembled WGS sequence"/>
</dbReference>
<feature type="region of interest" description="Disordered" evidence="1">
    <location>
        <begin position="658"/>
        <end position="689"/>
    </location>
</feature>
<dbReference type="EMBL" id="JABBWD010000049">
    <property type="protein sequence ID" value="KAG1773213.1"/>
    <property type="molecule type" value="Genomic_DNA"/>
</dbReference>
<dbReference type="InterPro" id="IPR040521">
    <property type="entry name" value="KDZ"/>
</dbReference>
<dbReference type="AlphaFoldDB" id="A0A9P7D043"/>
<evidence type="ECO:0000313" key="3">
    <source>
        <dbReference type="Proteomes" id="UP000714275"/>
    </source>
</evidence>
<dbReference type="Pfam" id="PF18758">
    <property type="entry name" value="KDZ"/>
    <property type="match status" value="1"/>
</dbReference>
<feature type="compositionally biased region" description="Acidic residues" evidence="1">
    <location>
        <begin position="179"/>
        <end position="192"/>
    </location>
</feature>
<dbReference type="PANTHER" id="PTHR33096">
    <property type="entry name" value="CXC2 DOMAIN-CONTAINING PROTEIN"/>
    <property type="match status" value="1"/>
</dbReference>
<gene>
    <name evidence="2" type="ORF">EV702DRAFT_1181149</name>
</gene>
<evidence type="ECO:0000256" key="1">
    <source>
        <dbReference type="SAM" id="MobiDB-lite"/>
    </source>
</evidence>
<evidence type="ECO:0000313" key="2">
    <source>
        <dbReference type="EMBL" id="KAG1773213.1"/>
    </source>
</evidence>